<dbReference type="RefSeq" id="WP_316431927.1">
    <property type="nucleotide sequence ID" value="NZ_CP053586.1"/>
</dbReference>
<evidence type="ECO:0000313" key="2">
    <source>
        <dbReference type="EMBL" id="WNZ25765.1"/>
    </source>
</evidence>
<organism evidence="2">
    <name type="scientific">Leptolyngbya sp. NK1-12</name>
    <dbReference type="NCBI Taxonomy" id="2547451"/>
    <lineage>
        <taxon>Bacteria</taxon>
        <taxon>Bacillati</taxon>
        <taxon>Cyanobacteriota</taxon>
        <taxon>Cyanophyceae</taxon>
        <taxon>Leptolyngbyales</taxon>
        <taxon>Leptolyngbyaceae</taxon>
        <taxon>Leptolyngbya group</taxon>
        <taxon>Leptolyngbya</taxon>
    </lineage>
</organism>
<keyword evidence="1" id="KW-0175">Coiled coil</keyword>
<reference evidence="2" key="1">
    <citation type="submission" date="2020-05" db="EMBL/GenBank/DDBJ databases">
        <authorList>
            <person name="Zhu T."/>
            <person name="Keshari N."/>
            <person name="Lu X."/>
        </authorList>
    </citation>
    <scope>NUCLEOTIDE SEQUENCE</scope>
    <source>
        <strain evidence="2">NK1-12</strain>
    </source>
</reference>
<name>A0AA96WIF8_9CYAN</name>
<feature type="coiled-coil region" evidence="1">
    <location>
        <begin position="23"/>
        <end position="53"/>
    </location>
</feature>
<proteinExistence type="predicted"/>
<accession>A0AA96WIF8</accession>
<protein>
    <submittedName>
        <fullName evidence="2">Uncharacterized protein</fullName>
    </submittedName>
</protein>
<sequence>MLSLYSQLTAYQQMRREHRTQMSDRLSQLYQEVQDQLETLRQQEELAIKAEEEVLSRFRAFIGADARCLLSTPELAAYAKSISVESFCKQPDSPYSIHFDIDPGKWLLQNLPAPIQILEFSRSWEDVDGEDKESPKTYWLYWLSVKISSYQQRFYIPTADEIPDLSATYRSLPLIAQYYDCCRKLKLDAKALQVKEAQVGRITQELSCLLVAVGSLFNPNRQTEHFCYPRPQ</sequence>
<dbReference type="AlphaFoldDB" id="A0AA96WIF8"/>
<gene>
    <name evidence="2" type="ORF">HJG54_24960</name>
</gene>
<evidence type="ECO:0000256" key="1">
    <source>
        <dbReference type="SAM" id="Coils"/>
    </source>
</evidence>
<dbReference type="EMBL" id="CP053586">
    <property type="protein sequence ID" value="WNZ25765.1"/>
    <property type="molecule type" value="Genomic_DNA"/>
</dbReference>